<keyword evidence="8 12" id="KW-1133">Transmembrane helix</keyword>
<reference evidence="14 15" key="1">
    <citation type="submission" date="2022-10" db="EMBL/GenBank/DDBJ databases">
        <title>Identification of biosynthetic pathway for the production of the potent trypsin inhibitor radiosumin.</title>
        <authorList>
            <person name="Fewer D.P."/>
            <person name="Delbaje E."/>
            <person name="Ouyang X."/>
            <person name="Agostino P.D."/>
            <person name="Wahlsten M."/>
            <person name="Jokela J."/>
            <person name="Permi P."/>
            <person name="Haapaniemi E."/>
            <person name="Koistinen H."/>
        </authorList>
    </citation>
    <scope>NUCLEOTIDE SEQUENCE [LARGE SCALE GENOMIC DNA]</scope>
    <source>
        <strain evidence="14 15">NIES-515</strain>
    </source>
</reference>
<dbReference type="PANTHER" id="PTHR11537:SF254">
    <property type="entry name" value="POTASSIUM VOLTAGE-GATED CHANNEL PROTEIN SHAB"/>
    <property type="match status" value="1"/>
</dbReference>
<feature type="transmembrane region" description="Helical" evidence="12">
    <location>
        <begin position="85"/>
        <end position="110"/>
    </location>
</feature>
<evidence type="ECO:0000256" key="1">
    <source>
        <dbReference type="ARBA" id="ARBA00004141"/>
    </source>
</evidence>
<keyword evidence="9" id="KW-0406">Ion transport</keyword>
<dbReference type="Proteomes" id="UP001526143">
    <property type="component" value="Unassembled WGS sequence"/>
</dbReference>
<feature type="transmembrane region" description="Helical" evidence="12">
    <location>
        <begin position="55"/>
        <end position="73"/>
    </location>
</feature>
<dbReference type="Gene3D" id="1.10.287.70">
    <property type="match status" value="1"/>
</dbReference>
<keyword evidence="11" id="KW-0407">Ion channel</keyword>
<evidence type="ECO:0000313" key="15">
    <source>
        <dbReference type="Proteomes" id="UP001526143"/>
    </source>
</evidence>
<protein>
    <submittedName>
        <fullName evidence="14">Ion transporter</fullName>
    </submittedName>
</protein>
<evidence type="ECO:0000256" key="7">
    <source>
        <dbReference type="ARBA" id="ARBA00022958"/>
    </source>
</evidence>
<feature type="transmembrane region" description="Helical" evidence="12">
    <location>
        <begin position="168"/>
        <end position="188"/>
    </location>
</feature>
<dbReference type="PANTHER" id="PTHR11537">
    <property type="entry name" value="VOLTAGE-GATED POTASSIUM CHANNEL"/>
    <property type="match status" value="1"/>
</dbReference>
<keyword evidence="5" id="KW-0631">Potassium channel</keyword>
<comment type="caution">
    <text evidence="14">The sequence shown here is derived from an EMBL/GenBank/DDBJ whole genome shotgun (WGS) entry which is preliminary data.</text>
</comment>
<keyword evidence="4 12" id="KW-0812">Transmembrane</keyword>
<evidence type="ECO:0000256" key="10">
    <source>
        <dbReference type="ARBA" id="ARBA00023136"/>
    </source>
</evidence>
<evidence type="ECO:0000256" key="3">
    <source>
        <dbReference type="ARBA" id="ARBA00022538"/>
    </source>
</evidence>
<evidence type="ECO:0000256" key="6">
    <source>
        <dbReference type="ARBA" id="ARBA00022882"/>
    </source>
</evidence>
<feature type="domain" description="Ion transport" evidence="13">
    <location>
        <begin position="22"/>
        <end position="212"/>
    </location>
</feature>
<keyword evidence="10 12" id="KW-0472">Membrane</keyword>
<keyword evidence="3" id="KW-0633">Potassium transport</keyword>
<comment type="subcellular location">
    <subcellularLocation>
        <location evidence="1">Membrane</location>
        <topology evidence="1">Multi-pass membrane protein</topology>
    </subcellularLocation>
</comment>
<dbReference type="SUPFAM" id="SSF81324">
    <property type="entry name" value="Voltage-gated potassium channels"/>
    <property type="match status" value="1"/>
</dbReference>
<evidence type="ECO:0000256" key="8">
    <source>
        <dbReference type="ARBA" id="ARBA00022989"/>
    </source>
</evidence>
<feature type="transmembrane region" description="Helical" evidence="12">
    <location>
        <begin position="131"/>
        <end position="156"/>
    </location>
</feature>
<dbReference type="PRINTS" id="PR00169">
    <property type="entry name" value="KCHANNEL"/>
</dbReference>
<dbReference type="RefSeq" id="WP_263744650.1">
    <property type="nucleotide sequence ID" value="NZ_JAOWRF010000095.1"/>
</dbReference>
<feature type="transmembrane region" description="Helical" evidence="12">
    <location>
        <begin position="22"/>
        <end position="43"/>
    </location>
</feature>
<organism evidence="14 15">
    <name type="scientific">Plectonema radiosum NIES-515</name>
    <dbReference type="NCBI Taxonomy" id="2986073"/>
    <lineage>
        <taxon>Bacteria</taxon>
        <taxon>Bacillati</taxon>
        <taxon>Cyanobacteriota</taxon>
        <taxon>Cyanophyceae</taxon>
        <taxon>Oscillatoriophycideae</taxon>
        <taxon>Oscillatoriales</taxon>
        <taxon>Microcoleaceae</taxon>
        <taxon>Plectonema</taxon>
    </lineage>
</organism>
<gene>
    <name evidence="14" type="ORF">OGM63_06325</name>
</gene>
<proteinExistence type="predicted"/>
<sequence length="277" mass="31033">MLLLRKKTAFYLTDLETPVGKAINLTIAGLVLLSSVIFVAETYTIPNAVRFELNILDTVILIIFAVEYALRLWSTDNKIKYIFSFYSIIDLMAILPFFLGTADISFIRLLRWFRILRLVRFLDKKSFFGKINTADGLIFGRILFTLFTIIFVYSGLIYQVEHPVNPKVFRTFLDAFYFSIVTMTTVGFGDVTPISELGRLLTVSMILTGIALIPWQVGDLIKRLVKSVNQVETLCPGCGLAFHDADAKFCKACGTKLSGVKIDSGIEGGVSTYSLDK</sequence>
<dbReference type="Gene3D" id="1.20.120.350">
    <property type="entry name" value="Voltage-gated potassium channels. Chain C"/>
    <property type="match status" value="1"/>
</dbReference>
<evidence type="ECO:0000313" key="14">
    <source>
        <dbReference type="EMBL" id="MCV3213143.1"/>
    </source>
</evidence>
<dbReference type="InterPro" id="IPR027359">
    <property type="entry name" value="Volt_channel_dom_sf"/>
</dbReference>
<keyword evidence="2" id="KW-0813">Transport</keyword>
<keyword evidence="6" id="KW-0851">Voltage-gated channel</keyword>
<keyword evidence="7" id="KW-0630">Potassium</keyword>
<evidence type="ECO:0000256" key="11">
    <source>
        <dbReference type="ARBA" id="ARBA00023303"/>
    </source>
</evidence>
<evidence type="ECO:0000256" key="9">
    <source>
        <dbReference type="ARBA" id="ARBA00023065"/>
    </source>
</evidence>
<dbReference type="EMBL" id="JAOWRF010000095">
    <property type="protein sequence ID" value="MCV3213143.1"/>
    <property type="molecule type" value="Genomic_DNA"/>
</dbReference>
<accession>A0ABT3AVK4</accession>
<keyword evidence="15" id="KW-1185">Reference proteome</keyword>
<evidence type="ECO:0000256" key="12">
    <source>
        <dbReference type="SAM" id="Phobius"/>
    </source>
</evidence>
<evidence type="ECO:0000256" key="2">
    <source>
        <dbReference type="ARBA" id="ARBA00022448"/>
    </source>
</evidence>
<evidence type="ECO:0000259" key="13">
    <source>
        <dbReference type="Pfam" id="PF00520"/>
    </source>
</evidence>
<dbReference type="InterPro" id="IPR005821">
    <property type="entry name" value="Ion_trans_dom"/>
</dbReference>
<evidence type="ECO:0000256" key="5">
    <source>
        <dbReference type="ARBA" id="ARBA00022826"/>
    </source>
</evidence>
<dbReference type="InterPro" id="IPR028325">
    <property type="entry name" value="VG_K_chnl"/>
</dbReference>
<dbReference type="Pfam" id="PF00520">
    <property type="entry name" value="Ion_trans"/>
    <property type="match status" value="1"/>
</dbReference>
<evidence type="ECO:0000256" key="4">
    <source>
        <dbReference type="ARBA" id="ARBA00022692"/>
    </source>
</evidence>
<name>A0ABT3AVK4_9CYAN</name>